<dbReference type="GO" id="GO:0008745">
    <property type="term" value="F:N-acetylmuramoyl-L-alanine amidase activity"/>
    <property type="evidence" value="ECO:0007669"/>
    <property type="project" value="UniProtKB-EC"/>
</dbReference>
<dbReference type="PANTHER" id="PTHR11022">
    <property type="entry name" value="PEPTIDOGLYCAN RECOGNITION PROTEIN"/>
    <property type="match status" value="1"/>
</dbReference>
<sequence>MPPSSSAPRRPAASRPLSRRSLLAASAAVPAVLAASTVPALADPVVLGGSTSTQDVPLATADQRAVDGAVIRVLPRTPATMVGLTWDASEAGSAQVAARVRGRGEDGRFGAWVDLEIAIDPETGDEAPGTEVAWLGPVTELEIRAEFDGADATAAMTAHVLTTSAGGADGSLRADARSAMTRSGGGTATTLAASSPETPLLMAAPAIVRRATWGADESLCRETTGHDLLRSIVVHHTAGTNMYTRSQSPQILRGILEYHTRTLGWADIGYNVLIDKYGRIFEGRAGGLHRVVEGAHARGYNTSTAGISLLGDFSSAAVPAAAISAIAKVAGWKLGGSFVTSATSSTTVRVTADGVVHPKGTIISLPRIFGHRDVNYTDCPGDRLYAQLDAIRRGAQEAMSSGWMVHRDAYYAAGGAPKLGMVFQIAHWEDGYWVTRLTKGLVLSQGDAAGTGYATPFAREWTPAWGRPTGSAVTQATGRITQAFAAGTASRPSATGAVTFTRT</sequence>
<organism evidence="5 6">
    <name type="scientific">Brachybacterium hainanense</name>
    <dbReference type="NCBI Taxonomy" id="1541174"/>
    <lineage>
        <taxon>Bacteria</taxon>
        <taxon>Bacillati</taxon>
        <taxon>Actinomycetota</taxon>
        <taxon>Actinomycetes</taxon>
        <taxon>Micrococcales</taxon>
        <taxon>Dermabacteraceae</taxon>
        <taxon>Brachybacterium</taxon>
    </lineage>
</organism>
<feature type="domain" description="N-acetylmuramoyl-L-alanine amidase" evidence="3">
    <location>
        <begin position="219"/>
        <end position="381"/>
    </location>
</feature>
<dbReference type="PANTHER" id="PTHR11022:SF41">
    <property type="entry name" value="PEPTIDOGLYCAN-RECOGNITION PROTEIN LC-RELATED"/>
    <property type="match status" value="1"/>
</dbReference>
<dbReference type="Gene3D" id="3.40.80.10">
    <property type="entry name" value="Peptidoglycan recognition protein-like"/>
    <property type="match status" value="1"/>
</dbReference>
<dbReference type="EC" id="3.5.1.28" evidence="5"/>
<dbReference type="CDD" id="cd06583">
    <property type="entry name" value="PGRP"/>
    <property type="match status" value="1"/>
</dbReference>
<name>A0ABV6R7Z5_9MICO</name>
<gene>
    <name evidence="5" type="ORF">ACFFF6_03795</name>
</gene>
<protein>
    <submittedName>
        <fullName evidence="5">N-acetylmuramoyl-L-alanine amidase</fullName>
        <ecNumber evidence="5">3.5.1.28</ecNumber>
    </submittedName>
</protein>
<dbReference type="InterPro" id="IPR002502">
    <property type="entry name" value="Amidase_domain"/>
</dbReference>
<accession>A0ABV6R7Z5</accession>
<dbReference type="SMART" id="SM00701">
    <property type="entry name" value="PGRP"/>
    <property type="match status" value="1"/>
</dbReference>
<evidence type="ECO:0000259" key="3">
    <source>
        <dbReference type="SMART" id="SM00644"/>
    </source>
</evidence>
<dbReference type="InterPro" id="IPR015510">
    <property type="entry name" value="PGRP"/>
</dbReference>
<dbReference type="InterPro" id="IPR006619">
    <property type="entry name" value="PGRP_domain_met/bac"/>
</dbReference>
<dbReference type="SUPFAM" id="SSF55846">
    <property type="entry name" value="N-acetylmuramoyl-L-alanine amidase-like"/>
    <property type="match status" value="1"/>
</dbReference>
<evidence type="ECO:0000313" key="6">
    <source>
        <dbReference type="Proteomes" id="UP001589793"/>
    </source>
</evidence>
<dbReference type="InterPro" id="IPR036505">
    <property type="entry name" value="Amidase/PGRP_sf"/>
</dbReference>
<evidence type="ECO:0000313" key="5">
    <source>
        <dbReference type="EMBL" id="MFC0673076.1"/>
    </source>
</evidence>
<keyword evidence="5" id="KW-0378">Hydrolase</keyword>
<dbReference type="PROSITE" id="PS51318">
    <property type="entry name" value="TAT"/>
    <property type="match status" value="1"/>
</dbReference>
<dbReference type="Proteomes" id="UP001589793">
    <property type="component" value="Unassembled WGS sequence"/>
</dbReference>
<reference evidence="5 6" key="1">
    <citation type="submission" date="2024-09" db="EMBL/GenBank/DDBJ databases">
        <authorList>
            <person name="Sun Q."/>
            <person name="Mori K."/>
        </authorList>
    </citation>
    <scope>NUCLEOTIDE SEQUENCE [LARGE SCALE GENOMIC DNA]</scope>
    <source>
        <strain evidence="5 6">CICC 10874</strain>
    </source>
</reference>
<evidence type="ECO:0000256" key="1">
    <source>
        <dbReference type="ARBA" id="ARBA00007553"/>
    </source>
</evidence>
<dbReference type="EMBL" id="JBHLSV010000003">
    <property type="protein sequence ID" value="MFC0673076.1"/>
    <property type="molecule type" value="Genomic_DNA"/>
</dbReference>
<proteinExistence type="inferred from homology"/>
<dbReference type="InterPro" id="IPR006311">
    <property type="entry name" value="TAT_signal"/>
</dbReference>
<keyword evidence="6" id="KW-1185">Reference proteome</keyword>
<feature type="domain" description="Peptidoglycan recognition protein family" evidence="4">
    <location>
        <begin position="205"/>
        <end position="352"/>
    </location>
</feature>
<dbReference type="SMART" id="SM00644">
    <property type="entry name" value="Ami_2"/>
    <property type="match status" value="1"/>
</dbReference>
<comment type="similarity">
    <text evidence="1">Belongs to the N-acetylmuramoyl-L-alanine amidase 2 family.</text>
</comment>
<keyword evidence="2" id="KW-0732">Signal</keyword>
<feature type="signal peptide" evidence="2">
    <location>
        <begin position="1"/>
        <end position="42"/>
    </location>
</feature>
<dbReference type="Pfam" id="PF01510">
    <property type="entry name" value="Amidase_2"/>
    <property type="match status" value="1"/>
</dbReference>
<comment type="caution">
    <text evidence="5">The sequence shown here is derived from an EMBL/GenBank/DDBJ whole genome shotgun (WGS) entry which is preliminary data.</text>
</comment>
<dbReference type="RefSeq" id="WP_376978351.1">
    <property type="nucleotide sequence ID" value="NZ_JBHLSV010000003.1"/>
</dbReference>
<feature type="chain" id="PRO_5045376497" evidence="2">
    <location>
        <begin position="43"/>
        <end position="503"/>
    </location>
</feature>
<evidence type="ECO:0000259" key="4">
    <source>
        <dbReference type="SMART" id="SM00701"/>
    </source>
</evidence>
<evidence type="ECO:0000256" key="2">
    <source>
        <dbReference type="SAM" id="SignalP"/>
    </source>
</evidence>